<dbReference type="Proteomes" id="UP001054892">
    <property type="component" value="Unassembled WGS sequence"/>
</dbReference>
<gene>
    <name evidence="1" type="ORF">TUM20286_61820</name>
</gene>
<accession>A0ABQ4WAC5</accession>
<sequence length="63" mass="7058">MLSSISDQHLGLFERKSGALWRKNWAGSQMKLQRVRFLLGKAPRGRVQVAGAFEAASLRMENA</sequence>
<reference evidence="1 2" key="1">
    <citation type="submission" date="2021-12" db="EMBL/GenBank/DDBJ databases">
        <title>Characterization of novel class B3 metallo-beta-lactamase from novel Pseudomonas species.</title>
        <authorList>
            <person name="Yamada K."/>
            <person name="Aoki K."/>
            <person name="Ishii Y."/>
        </authorList>
    </citation>
    <scope>NUCLEOTIDE SEQUENCE [LARGE SCALE GENOMIC DNA]</scope>
    <source>
        <strain evidence="1 2">TUM20286</strain>
    </source>
</reference>
<dbReference type="EMBL" id="BQKM01000037">
    <property type="protein sequence ID" value="GJN56430.1"/>
    <property type="molecule type" value="Genomic_DNA"/>
</dbReference>
<name>A0ABQ4WAC5_9PSED</name>
<keyword evidence="2" id="KW-1185">Reference proteome</keyword>
<proteinExistence type="predicted"/>
<organism evidence="1 2">
    <name type="scientific">Pseudomonas tohonis</name>
    <dbReference type="NCBI Taxonomy" id="2725477"/>
    <lineage>
        <taxon>Bacteria</taxon>
        <taxon>Pseudomonadati</taxon>
        <taxon>Pseudomonadota</taxon>
        <taxon>Gammaproteobacteria</taxon>
        <taxon>Pseudomonadales</taxon>
        <taxon>Pseudomonadaceae</taxon>
        <taxon>Pseudomonas</taxon>
    </lineage>
</organism>
<evidence type="ECO:0000313" key="1">
    <source>
        <dbReference type="EMBL" id="GJN56430.1"/>
    </source>
</evidence>
<evidence type="ECO:0000313" key="2">
    <source>
        <dbReference type="Proteomes" id="UP001054892"/>
    </source>
</evidence>
<comment type="caution">
    <text evidence="1">The sequence shown here is derived from an EMBL/GenBank/DDBJ whole genome shotgun (WGS) entry which is preliminary data.</text>
</comment>
<protein>
    <submittedName>
        <fullName evidence="1">Uncharacterized protein</fullName>
    </submittedName>
</protein>